<dbReference type="InterPro" id="IPR012881">
    <property type="entry name" value="DUF1685"/>
</dbReference>
<dbReference type="AlphaFoldDB" id="A0A6L5B9K0"/>
<name>A0A6L5B9K0_APIGR</name>
<evidence type="ECO:0008006" key="3">
    <source>
        <dbReference type="Google" id="ProtNLM"/>
    </source>
</evidence>
<dbReference type="EMBL" id="WRXP01001692">
    <property type="protein sequence ID" value="KAF1002085.1"/>
    <property type="molecule type" value="Genomic_DNA"/>
</dbReference>
<evidence type="ECO:0000313" key="1">
    <source>
        <dbReference type="EMBL" id="KAF1002085.1"/>
    </source>
</evidence>
<keyword evidence="2" id="KW-1185">Reference proteome</keyword>
<sequence>MAAEEVLKLYDAYWFDLDIFTSKNTIPATISVDSQNQVQEPSFCPSVQARSQSLYCLCSDTSFNPSSPSPPKLETVVSGKEVKEDELEIPLRRKKVEKKQRRRNKKGSRSLTDLEFEELKGFMDLGFVFSEEDKGSRLASIVPGLQRYRRNGDEETGNSKDHDYKVSRPYLSEAWGDLDKTKAGNPLIDWRLQIPNGEIDMKDLLKVWAQSVASAVN</sequence>
<dbReference type="PANTHER" id="PTHR33785:SF12">
    <property type="entry name" value="DUF1685 FAMILY PROTEIN"/>
    <property type="match status" value="1"/>
</dbReference>
<evidence type="ECO:0000313" key="2">
    <source>
        <dbReference type="Proteomes" id="UP000593563"/>
    </source>
</evidence>
<proteinExistence type="predicted"/>
<organism evidence="1 2">
    <name type="scientific">Apium graveolens</name>
    <name type="common">Celery</name>
    <dbReference type="NCBI Taxonomy" id="4045"/>
    <lineage>
        <taxon>Eukaryota</taxon>
        <taxon>Viridiplantae</taxon>
        <taxon>Streptophyta</taxon>
        <taxon>Embryophyta</taxon>
        <taxon>Tracheophyta</taxon>
        <taxon>Spermatophyta</taxon>
        <taxon>Magnoliopsida</taxon>
        <taxon>eudicotyledons</taxon>
        <taxon>Gunneridae</taxon>
        <taxon>Pentapetalae</taxon>
        <taxon>asterids</taxon>
        <taxon>campanulids</taxon>
        <taxon>Apiales</taxon>
        <taxon>Apiaceae</taxon>
        <taxon>Apioideae</taxon>
        <taxon>apioid superclade</taxon>
        <taxon>Apieae</taxon>
        <taxon>Apium</taxon>
    </lineage>
</organism>
<comment type="caution">
    <text evidence="1">The sequence shown here is derived from an EMBL/GenBank/DDBJ whole genome shotgun (WGS) entry which is preliminary data.</text>
</comment>
<protein>
    <recommendedName>
        <fullName evidence="3">DUF1685 domain-containing protein</fullName>
    </recommendedName>
</protein>
<dbReference type="PANTHER" id="PTHR33785">
    <property type="entry name" value="OS06G0550800 PROTEIN"/>
    <property type="match status" value="1"/>
</dbReference>
<dbReference type="Proteomes" id="UP000593563">
    <property type="component" value="Unassembled WGS sequence"/>
</dbReference>
<gene>
    <name evidence="1" type="ORF">AG4045_001617</name>
</gene>
<dbReference type="Pfam" id="PF07939">
    <property type="entry name" value="DUF1685"/>
    <property type="match status" value="1"/>
</dbReference>
<accession>A0A6L5B9K0</accession>
<reference evidence="1" key="1">
    <citation type="submission" date="2020-01" db="EMBL/GenBank/DDBJ databases">
        <title>The Celery Genome Sequence Reveals Sequential Paleo-tetraploidization, Resistance Gene Elimination, Karyotype Evolution, and Functional Innovation in Apiales.</title>
        <authorList>
            <person name="Song X."/>
        </authorList>
    </citation>
    <scope>NUCLEOTIDE SEQUENCE</scope>
    <source>
        <tissue evidence="1">Leaf</tissue>
    </source>
</reference>